<dbReference type="InterPro" id="IPR041698">
    <property type="entry name" value="Methyltransf_25"/>
</dbReference>
<sequence>MKTENNQKKKTRVSHKAQNCLGPIDDLRAYLNPDWWRSLFGSLYLKTDGDVVCDENITKREVDVFSSIIPEDKRKNILDICCGQGRHCLEFSRRGFENVNGIDRSRYLIKRAKANAEKENLQVYFREGDARKLPYRADSFDVVTILGNSFGYFESEEEDLEVLRQAFKVLKPQGIFILDVADGEYIAKNYEQRSWEWIDKKMFVCRERVLDSDKSRLICREVITNVEKGVIADQVYSERLYTAEKLIDLLKKSGFSNIELIENLDTSSARNQDLGMMARRLIIRAISNKEWTPVRRKQKKSILIPVLLGDPRKTDIIKPDHVFDEDDIKTIEELKKALSDFNGRDFVFIDDHEKMFQNLIKMKPNIGYVFNLCDEGFHNDPFKELHVPAMLEALDIPYTGSPPHTLAICYDKSIIRGIARDMGIPIADGYVIPAGIVEIGLDISYPIIIKPNYGDSSFGIWSDSVVNNEKDLLSVVHKIRKEFGYDKPLLLEEFLPGKDLTIGIIGQYDGEYRILPIIEEDYSAVPEHLPRVCGYEAKWCPDSPYWKIKSKKAELPSEIEEMIVEWSLLLSRRVMIRDYVRLDWRLDSNGLPRLLEINPNPGWCWDGHLAKAAAIDGLSYSDMLKAILRSAEARIGILK</sequence>
<keyword evidence="3" id="KW-0547">Nucleotide-binding</keyword>
<dbReference type="SUPFAM" id="SSF56059">
    <property type="entry name" value="Glutathione synthetase ATP-binding domain-like"/>
    <property type="match status" value="1"/>
</dbReference>
<dbReference type="PANTHER" id="PTHR23132:SF23">
    <property type="entry name" value="D-ALANINE--D-ALANINE LIGASE B"/>
    <property type="match status" value="1"/>
</dbReference>
<proteinExistence type="inferred from homology"/>
<reference evidence="5 6" key="1">
    <citation type="submission" date="2024-03" db="EMBL/GenBank/DDBJ databases">
        <title>Ignisphaera cupida sp. nov., a hyperthermophilic hydrolytic archaeon from a hot spring of Kamchatka, and proposal of Ignisphaeraceae fam. nov.</title>
        <authorList>
            <person name="Podosokorskaya O.A."/>
            <person name="Elcheninov A.G."/>
            <person name="Maltseva A.I."/>
            <person name="Zayulina K.S."/>
            <person name="Novikov A."/>
            <person name="Merkel A.Y."/>
        </authorList>
    </citation>
    <scope>NUCLEOTIDE SEQUENCE [LARGE SCALE GENOMIC DNA]</scope>
    <source>
        <strain evidence="5 6">38H-sp</strain>
    </source>
</reference>
<dbReference type="Gene3D" id="3.30.470.20">
    <property type="entry name" value="ATP-grasp fold, B domain"/>
    <property type="match status" value="1"/>
</dbReference>
<dbReference type="InterPro" id="IPR013815">
    <property type="entry name" value="ATP_grasp_subdomain_1"/>
</dbReference>
<dbReference type="Pfam" id="PF13649">
    <property type="entry name" value="Methyltransf_25"/>
    <property type="match status" value="1"/>
</dbReference>
<comment type="similarity">
    <text evidence="1">Belongs to the D-alanine--D-alanine ligase family.</text>
</comment>
<dbReference type="Proteomes" id="UP001466331">
    <property type="component" value="Unassembled WGS sequence"/>
</dbReference>
<organism evidence="5 6">
    <name type="scientific">Rarispira pelagica</name>
    <dbReference type="NCBI Taxonomy" id="3141764"/>
    <lineage>
        <taxon>Bacteria</taxon>
        <taxon>Pseudomonadati</taxon>
        <taxon>Spirochaetota</taxon>
        <taxon>Spirochaetia</taxon>
        <taxon>Winmispirales</taxon>
        <taxon>Winmispiraceae</taxon>
        <taxon>Rarispira</taxon>
    </lineage>
</organism>
<keyword evidence="5" id="KW-0808">Transferase</keyword>
<protein>
    <submittedName>
        <fullName evidence="5">Methyltransferase domain-containing protein</fullName>
    </submittedName>
</protein>
<accession>A0ABU9UAL3</accession>
<evidence type="ECO:0000256" key="3">
    <source>
        <dbReference type="PROSITE-ProRule" id="PRU00409"/>
    </source>
</evidence>
<dbReference type="InterPro" id="IPR011761">
    <property type="entry name" value="ATP-grasp"/>
</dbReference>
<dbReference type="GO" id="GO:0008168">
    <property type="term" value="F:methyltransferase activity"/>
    <property type="evidence" value="ECO:0007669"/>
    <property type="project" value="UniProtKB-KW"/>
</dbReference>
<evidence type="ECO:0000256" key="2">
    <source>
        <dbReference type="ARBA" id="ARBA00022598"/>
    </source>
</evidence>
<dbReference type="Gene3D" id="2.20.25.110">
    <property type="entry name" value="S-adenosyl-L-methionine-dependent methyltransferases"/>
    <property type="match status" value="1"/>
</dbReference>
<keyword evidence="6" id="KW-1185">Reference proteome</keyword>
<gene>
    <name evidence="5" type="ORF">WKV44_03150</name>
</gene>
<dbReference type="Gene3D" id="3.30.1490.20">
    <property type="entry name" value="ATP-grasp fold, A domain"/>
    <property type="match status" value="1"/>
</dbReference>
<dbReference type="CDD" id="cd02440">
    <property type="entry name" value="AdoMet_MTases"/>
    <property type="match status" value="1"/>
</dbReference>
<dbReference type="PROSITE" id="PS50975">
    <property type="entry name" value="ATP_GRASP"/>
    <property type="match status" value="1"/>
</dbReference>
<dbReference type="EMBL" id="JBCHKQ010000001">
    <property type="protein sequence ID" value="MEM5947534.1"/>
    <property type="molecule type" value="Genomic_DNA"/>
</dbReference>
<dbReference type="PANTHER" id="PTHR23132">
    <property type="entry name" value="D-ALANINE--D-ALANINE LIGASE"/>
    <property type="match status" value="1"/>
</dbReference>
<keyword evidence="2" id="KW-0436">Ligase</keyword>
<evidence type="ECO:0000313" key="5">
    <source>
        <dbReference type="EMBL" id="MEM5947534.1"/>
    </source>
</evidence>
<dbReference type="Pfam" id="PF07478">
    <property type="entry name" value="Dala_Dala_lig_C"/>
    <property type="match status" value="1"/>
</dbReference>
<dbReference type="InterPro" id="IPR029063">
    <property type="entry name" value="SAM-dependent_MTases_sf"/>
</dbReference>
<comment type="caution">
    <text evidence="5">The sequence shown here is derived from an EMBL/GenBank/DDBJ whole genome shotgun (WGS) entry which is preliminary data.</text>
</comment>
<keyword evidence="3" id="KW-0067">ATP-binding</keyword>
<evidence type="ECO:0000313" key="6">
    <source>
        <dbReference type="Proteomes" id="UP001466331"/>
    </source>
</evidence>
<dbReference type="RefSeq" id="WP_420068982.1">
    <property type="nucleotide sequence ID" value="NZ_JBCHKQ010000001.1"/>
</dbReference>
<dbReference type="SUPFAM" id="SSF53335">
    <property type="entry name" value="S-adenosyl-L-methionine-dependent methyltransferases"/>
    <property type="match status" value="1"/>
</dbReference>
<keyword evidence="5" id="KW-0489">Methyltransferase</keyword>
<evidence type="ECO:0000259" key="4">
    <source>
        <dbReference type="PROSITE" id="PS50975"/>
    </source>
</evidence>
<dbReference type="Gene3D" id="3.40.50.150">
    <property type="entry name" value="Vaccinia Virus protein VP39"/>
    <property type="match status" value="1"/>
</dbReference>
<dbReference type="GO" id="GO:0032259">
    <property type="term" value="P:methylation"/>
    <property type="evidence" value="ECO:0007669"/>
    <property type="project" value="UniProtKB-KW"/>
</dbReference>
<feature type="domain" description="ATP-grasp" evidence="4">
    <location>
        <begin position="416"/>
        <end position="629"/>
    </location>
</feature>
<evidence type="ECO:0000256" key="1">
    <source>
        <dbReference type="ARBA" id="ARBA00010871"/>
    </source>
</evidence>
<name>A0ABU9UAL3_9SPIR</name>
<dbReference type="InterPro" id="IPR011095">
    <property type="entry name" value="Dala_Dala_lig_C"/>
</dbReference>